<dbReference type="PANTHER" id="PTHR30135:SF3">
    <property type="entry name" value="GLUCONEOGENESIS FACTOR-RELATED"/>
    <property type="match status" value="1"/>
</dbReference>
<dbReference type="AlphaFoldDB" id="A0A1F5EF61"/>
<dbReference type="Gene3D" id="3.40.50.10680">
    <property type="entry name" value="CofD-like domains"/>
    <property type="match status" value="1"/>
</dbReference>
<gene>
    <name evidence="3" type="ORF">A3F08_01265</name>
</gene>
<keyword evidence="1 2" id="KW-0963">Cytoplasm</keyword>
<dbReference type="Pfam" id="PF01933">
    <property type="entry name" value="CofD"/>
    <property type="match status" value="1"/>
</dbReference>
<comment type="subcellular location">
    <subcellularLocation>
        <location evidence="2">Cytoplasm</location>
    </subcellularLocation>
</comment>
<evidence type="ECO:0000313" key="4">
    <source>
        <dbReference type="Proteomes" id="UP000176451"/>
    </source>
</evidence>
<dbReference type="GO" id="GO:0008360">
    <property type="term" value="P:regulation of cell shape"/>
    <property type="evidence" value="ECO:0007669"/>
    <property type="project" value="UniProtKB-UniRule"/>
</dbReference>
<dbReference type="CDD" id="cd07187">
    <property type="entry name" value="YvcK_like"/>
    <property type="match status" value="1"/>
</dbReference>
<comment type="similarity">
    <text evidence="2">Belongs to the gluconeogenesis factor family.</text>
</comment>
<name>A0A1F5EF61_9BACT</name>
<dbReference type="Proteomes" id="UP000176451">
    <property type="component" value="Unassembled WGS sequence"/>
</dbReference>
<proteinExistence type="inferred from homology"/>
<reference evidence="3 4" key="1">
    <citation type="journal article" date="2016" name="Nat. Commun.">
        <title>Thousands of microbial genomes shed light on interconnected biogeochemical processes in an aquifer system.</title>
        <authorList>
            <person name="Anantharaman K."/>
            <person name="Brown C.T."/>
            <person name="Hug L.A."/>
            <person name="Sharon I."/>
            <person name="Castelle C.J."/>
            <person name="Probst A.J."/>
            <person name="Thomas B.C."/>
            <person name="Singh A."/>
            <person name="Wilkins M.J."/>
            <person name="Karaoz U."/>
            <person name="Brodie E.L."/>
            <person name="Williams K.H."/>
            <person name="Hubbard S.S."/>
            <person name="Banfield J.F."/>
        </authorList>
    </citation>
    <scope>NUCLEOTIDE SEQUENCE [LARGE SCALE GENOMIC DNA]</scope>
</reference>
<dbReference type="InterPro" id="IPR002882">
    <property type="entry name" value="CofD"/>
</dbReference>
<dbReference type="InterPro" id="IPR038136">
    <property type="entry name" value="CofD-like_dom_sf"/>
</dbReference>
<comment type="function">
    <text evidence="2">Required for morphogenesis under gluconeogenic growth conditions.</text>
</comment>
<protein>
    <recommendedName>
        <fullName evidence="2">Putative gluconeogenesis factor</fullName>
    </recommendedName>
</protein>
<comment type="caution">
    <text evidence="3">The sequence shown here is derived from an EMBL/GenBank/DDBJ whole genome shotgun (WGS) entry which is preliminary data.</text>
</comment>
<dbReference type="SUPFAM" id="SSF142338">
    <property type="entry name" value="CofD-like"/>
    <property type="match status" value="1"/>
</dbReference>
<dbReference type="InterPro" id="IPR010119">
    <property type="entry name" value="Gluconeogen_factor"/>
</dbReference>
<evidence type="ECO:0000313" key="3">
    <source>
        <dbReference type="EMBL" id="OGD66059.1"/>
    </source>
</evidence>
<evidence type="ECO:0000256" key="1">
    <source>
        <dbReference type="ARBA" id="ARBA00022490"/>
    </source>
</evidence>
<dbReference type="GO" id="GO:0005737">
    <property type="term" value="C:cytoplasm"/>
    <property type="evidence" value="ECO:0007669"/>
    <property type="project" value="UniProtKB-SubCell"/>
</dbReference>
<evidence type="ECO:0000256" key="2">
    <source>
        <dbReference type="HAMAP-Rule" id="MF_00973"/>
    </source>
</evidence>
<dbReference type="STRING" id="1797469.A3F08_01265"/>
<dbReference type="NCBIfam" id="TIGR01826">
    <property type="entry name" value="CofD_related"/>
    <property type="match status" value="1"/>
</dbReference>
<dbReference type="EMBL" id="MEZV01000046">
    <property type="protein sequence ID" value="OGD66059.1"/>
    <property type="molecule type" value="Genomic_DNA"/>
</dbReference>
<dbReference type="GO" id="GO:0043743">
    <property type="term" value="F:LPPG:FO 2-phospho-L-lactate transferase activity"/>
    <property type="evidence" value="ECO:0007669"/>
    <property type="project" value="InterPro"/>
</dbReference>
<sequence>MSKKIVVIGGGTGLSTLLKGLKEYDFDISAIVTVTDDGLSSGRLRKDFGILPPGDIRKCIIALSSEESLLSKLFAYRFRRGKGLSGHNLGNLLLIALEKNTGNFKKAVEAASKILAIKGKVIPSTCEDISVVSYHKSGKSNKGERKAYLLGKKDPIVKIELNKKNVKANPEAIKAIIQADMILIGPGSLYTSIIPNLLIPDLKKAILKNKRAEKIYTCNVSTERGETQGFSVEDHLRVLLNHSDKKIVNFCLVNNKIIRKSLKEHKLGEVKNISTKEKYILGTKIINKDLIDKDKPLYHDSKKIAKIVWELSNG</sequence>
<organism evidence="3 4">
    <name type="scientific">Candidatus Berkelbacteria bacterium RIFCSPHIGHO2_12_FULL_36_9</name>
    <dbReference type="NCBI Taxonomy" id="1797469"/>
    <lineage>
        <taxon>Bacteria</taxon>
        <taxon>Candidatus Berkelbacteria</taxon>
    </lineage>
</organism>
<accession>A0A1F5EF61</accession>
<dbReference type="PANTHER" id="PTHR30135">
    <property type="entry name" value="UNCHARACTERIZED PROTEIN YVCK-RELATED"/>
    <property type="match status" value="1"/>
</dbReference>
<dbReference type="HAMAP" id="MF_00973">
    <property type="entry name" value="Gluconeogen_factor"/>
    <property type="match status" value="1"/>
</dbReference>